<gene>
    <name evidence="1" type="ORF">FC39_GL001569</name>
</gene>
<sequence>MKLVIAIVQKDDSNRLQRAFIENNVRATKLSTTGGFLSEGNTTFLIGIEDEKVQDVLDIIKEKSEAREGFIQPNPLSTGLEMNQPVKVTIGGATCFVVSVDEFKRF</sequence>
<dbReference type="OrthoDB" id="9794275at2"/>
<dbReference type="RefSeq" id="WP_025080034.1">
    <property type="nucleotide sequence ID" value="NZ_AZGI01000005.1"/>
</dbReference>
<evidence type="ECO:0000313" key="1">
    <source>
        <dbReference type="EMBL" id="KRM40925.1"/>
    </source>
</evidence>
<dbReference type="Proteomes" id="UP000051223">
    <property type="component" value="Unassembled WGS sequence"/>
</dbReference>
<dbReference type="Pfam" id="PF06153">
    <property type="entry name" value="CdAMP_rec"/>
    <property type="match status" value="1"/>
</dbReference>
<accession>A0A0R1YF32</accession>
<dbReference type="eggNOG" id="COG3870">
    <property type="taxonomic scope" value="Bacteria"/>
</dbReference>
<dbReference type="EMBL" id="AZGI01000005">
    <property type="protein sequence ID" value="KRM40925.1"/>
    <property type="molecule type" value="Genomic_DNA"/>
</dbReference>
<proteinExistence type="predicted"/>
<dbReference type="InterPro" id="IPR015867">
    <property type="entry name" value="N-reg_PII/ATP_PRibTrfase_C"/>
</dbReference>
<dbReference type="Gene3D" id="3.30.70.120">
    <property type="match status" value="1"/>
</dbReference>
<organism evidence="1 2">
    <name type="scientific">Lactobacillus hamsteri DSM 5661 = JCM 6256</name>
    <dbReference type="NCBI Taxonomy" id="1423754"/>
    <lineage>
        <taxon>Bacteria</taxon>
        <taxon>Bacillati</taxon>
        <taxon>Bacillota</taxon>
        <taxon>Bacilli</taxon>
        <taxon>Lactobacillales</taxon>
        <taxon>Lactobacillaceae</taxon>
        <taxon>Lactobacillus</taxon>
    </lineage>
</organism>
<evidence type="ECO:0000313" key="2">
    <source>
        <dbReference type="Proteomes" id="UP000051223"/>
    </source>
</evidence>
<dbReference type="AlphaFoldDB" id="A0A0R1YF32"/>
<comment type="caution">
    <text evidence="1">The sequence shown here is derived from an EMBL/GenBank/DDBJ whole genome shotgun (WGS) entry which is preliminary data.</text>
</comment>
<protein>
    <submittedName>
        <fullName evidence="1">Uncharacterized protein</fullName>
    </submittedName>
</protein>
<dbReference type="InterPro" id="IPR011322">
    <property type="entry name" value="N-reg_PII-like_a/b"/>
</dbReference>
<dbReference type="PATRIC" id="fig|1423754.3.peg.1614"/>
<name>A0A0R1YF32_9LACO</name>
<dbReference type="STRING" id="1423754.FC39_GL001569"/>
<dbReference type="PANTHER" id="PTHR38456:SF1">
    <property type="entry name" value="CYCLIC DI-AMP RECEPTOR A"/>
    <property type="match status" value="1"/>
</dbReference>
<keyword evidence="2" id="KW-1185">Reference proteome</keyword>
<reference evidence="1 2" key="1">
    <citation type="journal article" date="2015" name="Genome Announc.">
        <title>Expanding the biotechnology potential of lactobacilli through comparative genomics of 213 strains and associated genera.</title>
        <authorList>
            <person name="Sun Z."/>
            <person name="Harris H.M."/>
            <person name="McCann A."/>
            <person name="Guo C."/>
            <person name="Argimon S."/>
            <person name="Zhang W."/>
            <person name="Yang X."/>
            <person name="Jeffery I.B."/>
            <person name="Cooney J.C."/>
            <person name="Kagawa T.F."/>
            <person name="Liu W."/>
            <person name="Song Y."/>
            <person name="Salvetti E."/>
            <person name="Wrobel A."/>
            <person name="Rasinkangas P."/>
            <person name="Parkhill J."/>
            <person name="Rea M.C."/>
            <person name="O'Sullivan O."/>
            <person name="Ritari J."/>
            <person name="Douillard F.P."/>
            <person name="Paul Ross R."/>
            <person name="Yang R."/>
            <person name="Briner A.E."/>
            <person name="Felis G.E."/>
            <person name="de Vos W.M."/>
            <person name="Barrangou R."/>
            <person name="Klaenhammer T.R."/>
            <person name="Caufield P.W."/>
            <person name="Cui Y."/>
            <person name="Zhang H."/>
            <person name="O'Toole P.W."/>
        </authorList>
    </citation>
    <scope>NUCLEOTIDE SEQUENCE [LARGE SCALE GENOMIC DNA]</scope>
    <source>
        <strain evidence="1 2">DSM 5661</strain>
    </source>
</reference>
<dbReference type="SUPFAM" id="SSF54913">
    <property type="entry name" value="GlnB-like"/>
    <property type="match status" value="1"/>
</dbReference>
<dbReference type="PANTHER" id="PTHR38456">
    <property type="entry name" value="CYCLIC DI-AMP RECEPTOR A"/>
    <property type="match status" value="1"/>
</dbReference>
<dbReference type="InterPro" id="IPR010375">
    <property type="entry name" value="CdAMP_rec"/>
</dbReference>